<accession>A0A2R6XZZ4</accession>
<reference evidence="2" key="1">
    <citation type="journal article" date="2018" name="Sci. Rep.">
        <title>Lignite coal burning seam in the remote Altai Mountains harbors a hydrogen-driven thermophilic microbial community.</title>
        <authorList>
            <person name="Kadnikov V.V."/>
            <person name="Mardanov A.V."/>
            <person name="Ivasenko D.A."/>
            <person name="Antsiferov D.V."/>
            <person name="Beletsky A.V."/>
            <person name="Karnachuk O.V."/>
            <person name="Ravin N.V."/>
        </authorList>
    </citation>
    <scope>NUCLEOTIDE SEQUENCE [LARGE SCALE GENOMIC DNA]</scope>
</reference>
<dbReference type="Proteomes" id="UP000244338">
    <property type="component" value="Unassembled WGS sequence"/>
</dbReference>
<dbReference type="AlphaFoldDB" id="A0A2R6XZZ4"/>
<evidence type="ECO:0008006" key="3">
    <source>
        <dbReference type="Google" id="ProtNLM"/>
    </source>
</evidence>
<protein>
    <recommendedName>
        <fullName evidence="3">Glycosyltransferase</fullName>
    </recommendedName>
</protein>
<proteinExistence type="predicted"/>
<name>A0A2R6XZZ4_9BACL</name>
<evidence type="ECO:0000313" key="2">
    <source>
        <dbReference type="Proteomes" id="UP000244338"/>
    </source>
</evidence>
<dbReference type="EMBL" id="PEBX01000054">
    <property type="protein sequence ID" value="PTQ55998.1"/>
    <property type="molecule type" value="Genomic_DNA"/>
</dbReference>
<organism evidence="1 2">
    <name type="scientific">Candidatus Carbonibacillus altaicus</name>
    <dbReference type="NCBI Taxonomy" id="2163959"/>
    <lineage>
        <taxon>Bacteria</taxon>
        <taxon>Bacillati</taxon>
        <taxon>Bacillota</taxon>
        <taxon>Bacilli</taxon>
        <taxon>Bacillales</taxon>
        <taxon>Candidatus Carbonibacillus</taxon>
    </lineage>
</organism>
<sequence>MWAMYVACVLWALFVISFFWQGGLKKEMPPRAYVMVLDESRQVERLEDEVGRIVRKAYWIGEPLQVIVIDETGREETRRLIRQLMRRYGQVLKTVKKEEM</sequence>
<evidence type="ECO:0000313" key="1">
    <source>
        <dbReference type="EMBL" id="PTQ55998.1"/>
    </source>
</evidence>
<comment type="caution">
    <text evidence="1">The sequence shown here is derived from an EMBL/GenBank/DDBJ whole genome shotgun (WGS) entry which is preliminary data.</text>
</comment>
<gene>
    <name evidence="1" type="ORF">BSOLF_1042</name>
</gene>